<protein>
    <recommendedName>
        <fullName evidence="3">Kinase</fullName>
    </recommendedName>
</protein>
<dbReference type="OrthoDB" id="3819922at2"/>
<evidence type="ECO:0000313" key="1">
    <source>
        <dbReference type="EMBL" id="EYB68108.1"/>
    </source>
</evidence>
<evidence type="ECO:0000313" key="2">
    <source>
        <dbReference type="Proteomes" id="UP000020492"/>
    </source>
</evidence>
<gene>
    <name evidence="1" type="ORF">DEIPH_ctg027orf0045</name>
</gene>
<dbReference type="PATRIC" id="fig|1476583.3.peg.1851"/>
<dbReference type="EMBL" id="JHAC01000027">
    <property type="protein sequence ID" value="EYB68108.1"/>
    <property type="molecule type" value="Genomic_DNA"/>
</dbReference>
<proteinExistence type="predicted"/>
<name>A0A016QPY0_9DEIO</name>
<dbReference type="PANTHER" id="PTHR37807:SF3">
    <property type="entry name" value="OS07G0160300 PROTEIN"/>
    <property type="match status" value="1"/>
</dbReference>
<keyword evidence="2" id="KW-1185">Reference proteome</keyword>
<sequence length="174" mass="18935">MLIVFSGLPGTGKSTLARQLAQDGRAVYLRVDTVEAALMNAGHTGITVEGYAVEYAIAADNLKLGLNVVVDCVNPVAATRDAWAAVARQTSTPLVNVEVVCSDTGEHRRRVEARWEDPEQHTGKWSPPGWHGLQEYVRNYEPWQTPRRVLDTSAGTPQDHLTALLALLAAPQVL</sequence>
<accession>A0A016QPY0</accession>
<dbReference type="eggNOG" id="COG0645">
    <property type="taxonomic scope" value="Bacteria"/>
</dbReference>
<dbReference type="PANTHER" id="PTHR37807">
    <property type="entry name" value="OS07G0160300 PROTEIN"/>
    <property type="match status" value="1"/>
</dbReference>
<dbReference type="SUPFAM" id="SSF52540">
    <property type="entry name" value="P-loop containing nucleoside triphosphate hydrolases"/>
    <property type="match status" value="1"/>
</dbReference>
<dbReference type="Gene3D" id="3.40.50.300">
    <property type="entry name" value="P-loop containing nucleotide triphosphate hydrolases"/>
    <property type="match status" value="1"/>
</dbReference>
<reference evidence="1 2" key="1">
    <citation type="submission" date="2014-03" db="EMBL/GenBank/DDBJ databases">
        <title>Draft genome sequence of Deinococcus phoenicis 1P10ME.</title>
        <authorList>
            <person name="Stepanov V.G."/>
            <person name="Vaishampayan P."/>
            <person name="Venkateswaran K."/>
            <person name="Fox G.E."/>
        </authorList>
    </citation>
    <scope>NUCLEOTIDE SEQUENCE [LARGE SCALE GENOMIC DNA]</scope>
    <source>
        <strain evidence="1 2">1P10ME</strain>
    </source>
</reference>
<comment type="caution">
    <text evidence="1">The sequence shown here is derived from an EMBL/GenBank/DDBJ whole genome shotgun (WGS) entry which is preliminary data.</text>
</comment>
<dbReference type="RefSeq" id="WP_051517279.1">
    <property type="nucleotide sequence ID" value="NZ_JHAC01000027.1"/>
</dbReference>
<dbReference type="InterPro" id="IPR027417">
    <property type="entry name" value="P-loop_NTPase"/>
</dbReference>
<organism evidence="1 2">
    <name type="scientific">Deinococcus phoenicis</name>
    <dbReference type="NCBI Taxonomy" id="1476583"/>
    <lineage>
        <taxon>Bacteria</taxon>
        <taxon>Thermotogati</taxon>
        <taxon>Deinococcota</taxon>
        <taxon>Deinococci</taxon>
        <taxon>Deinococcales</taxon>
        <taxon>Deinococcaceae</taxon>
        <taxon>Deinococcus</taxon>
    </lineage>
</organism>
<dbReference type="AlphaFoldDB" id="A0A016QPY0"/>
<dbReference type="Proteomes" id="UP000020492">
    <property type="component" value="Unassembled WGS sequence"/>
</dbReference>
<evidence type="ECO:0008006" key="3">
    <source>
        <dbReference type="Google" id="ProtNLM"/>
    </source>
</evidence>
<dbReference type="Pfam" id="PF13671">
    <property type="entry name" value="AAA_33"/>
    <property type="match status" value="1"/>
</dbReference>